<dbReference type="PANTHER" id="PTHR43619">
    <property type="entry name" value="S-ADENOSYL-L-METHIONINE-DEPENDENT METHYLTRANSFERASE YKTD-RELATED"/>
    <property type="match status" value="1"/>
</dbReference>
<name>A0ABS6BAK5_9NOCA</name>
<evidence type="ECO:0000256" key="6">
    <source>
        <dbReference type="RuleBase" id="RU362030"/>
    </source>
</evidence>
<dbReference type="Pfam" id="PF04072">
    <property type="entry name" value="LCM"/>
    <property type="match status" value="1"/>
</dbReference>
<evidence type="ECO:0000256" key="5">
    <source>
        <dbReference type="ARBA" id="ARBA00022691"/>
    </source>
</evidence>
<organism evidence="7 8">
    <name type="scientific">Nocardia albiluteola</name>
    <dbReference type="NCBI Taxonomy" id="2842303"/>
    <lineage>
        <taxon>Bacteria</taxon>
        <taxon>Bacillati</taxon>
        <taxon>Actinomycetota</taxon>
        <taxon>Actinomycetes</taxon>
        <taxon>Mycobacteriales</taxon>
        <taxon>Nocardiaceae</taxon>
        <taxon>Nocardia</taxon>
    </lineage>
</organism>
<comment type="function">
    <text evidence="1 6">Exhibits S-adenosyl-L-methionine-dependent methyltransferase activity.</text>
</comment>
<evidence type="ECO:0000313" key="7">
    <source>
        <dbReference type="EMBL" id="MBU3066781.1"/>
    </source>
</evidence>
<evidence type="ECO:0000256" key="3">
    <source>
        <dbReference type="ARBA" id="ARBA00022603"/>
    </source>
</evidence>
<dbReference type="EC" id="2.1.1.-" evidence="6"/>
<accession>A0ABS6BAK5</accession>
<gene>
    <name evidence="7" type="ORF">KO481_35345</name>
</gene>
<comment type="similarity">
    <text evidence="2 6">Belongs to the UPF0677 family.</text>
</comment>
<dbReference type="Gene3D" id="3.40.50.150">
    <property type="entry name" value="Vaccinia Virus protein VP39"/>
    <property type="match status" value="1"/>
</dbReference>
<dbReference type="InterPro" id="IPR011610">
    <property type="entry name" value="SAM_mthyl_Trfase_ML2640-like"/>
</dbReference>
<evidence type="ECO:0000313" key="8">
    <source>
        <dbReference type="Proteomes" id="UP000733379"/>
    </source>
</evidence>
<keyword evidence="5 6" id="KW-0949">S-adenosyl-L-methionine</keyword>
<dbReference type="EMBL" id="JAHKNI010000016">
    <property type="protein sequence ID" value="MBU3066781.1"/>
    <property type="molecule type" value="Genomic_DNA"/>
</dbReference>
<reference evidence="7 8" key="1">
    <citation type="submission" date="2021-06" db="EMBL/GenBank/DDBJ databases">
        <title>Actinomycetes sequencing.</title>
        <authorList>
            <person name="Shan Q."/>
        </authorList>
    </citation>
    <scope>NUCLEOTIDE SEQUENCE [LARGE SCALE GENOMIC DNA]</scope>
    <source>
        <strain evidence="7 8">NEAU-G5</strain>
    </source>
</reference>
<sequence>MVDKTGTAYGPIVIAAGEYRLPEGRRLVSDSLAAAMLPGTMRWIVGPAPLRRLLMSMTDREASGLWNSIACRKRYFDDRLAEAIDEGIEAVVLLGAGFDTRGYRMAAPRGIPVYEVDMAVNLDAKRKRMPVPVNVVQVPIDFETDDLGTMLAACGHRPEARTLFVWEGVTQYLTEPAVRATLRFLSTAASGSRLGFTYVPRDFLDGTESYGAARAHRRFVQGRDPIWTYGLSPAEVEPLLAEYGWQLREQADAAGHTKRYLEPLGRSGPVSDIERCVYAAKP</sequence>
<protein>
    <recommendedName>
        <fullName evidence="6">S-adenosyl-L-methionine-dependent methyltransferase</fullName>
        <ecNumber evidence="6">2.1.1.-</ecNumber>
    </recommendedName>
</protein>
<proteinExistence type="inferred from homology"/>
<dbReference type="NCBIfam" id="TIGR00027">
    <property type="entry name" value="mthyl_TIGR00027"/>
    <property type="match status" value="1"/>
</dbReference>
<keyword evidence="3 6" id="KW-0489">Methyltransferase</keyword>
<comment type="caution">
    <text evidence="7">The sequence shown here is derived from an EMBL/GenBank/DDBJ whole genome shotgun (WGS) entry which is preliminary data.</text>
</comment>
<evidence type="ECO:0000256" key="4">
    <source>
        <dbReference type="ARBA" id="ARBA00022679"/>
    </source>
</evidence>
<dbReference type="InterPro" id="IPR029063">
    <property type="entry name" value="SAM-dependent_MTases_sf"/>
</dbReference>
<evidence type="ECO:0000256" key="2">
    <source>
        <dbReference type="ARBA" id="ARBA00008138"/>
    </source>
</evidence>
<keyword evidence="4 7" id="KW-0808">Transferase</keyword>
<keyword evidence="8" id="KW-1185">Reference proteome</keyword>
<dbReference type="GO" id="GO:0032259">
    <property type="term" value="P:methylation"/>
    <property type="evidence" value="ECO:0007669"/>
    <property type="project" value="UniProtKB-KW"/>
</dbReference>
<dbReference type="InterPro" id="IPR007213">
    <property type="entry name" value="Ppm1/Ppm2/Tcmp"/>
</dbReference>
<dbReference type="GO" id="GO:0008168">
    <property type="term" value="F:methyltransferase activity"/>
    <property type="evidence" value="ECO:0007669"/>
    <property type="project" value="UniProtKB-KW"/>
</dbReference>
<dbReference type="PANTHER" id="PTHR43619:SF2">
    <property type="entry name" value="S-ADENOSYL-L-METHIONINE-DEPENDENT METHYLTRANSFERASES SUPERFAMILY PROTEIN"/>
    <property type="match status" value="1"/>
</dbReference>
<evidence type="ECO:0000256" key="1">
    <source>
        <dbReference type="ARBA" id="ARBA00003907"/>
    </source>
</evidence>
<dbReference type="SUPFAM" id="SSF53335">
    <property type="entry name" value="S-adenosyl-L-methionine-dependent methyltransferases"/>
    <property type="match status" value="1"/>
</dbReference>
<dbReference type="RefSeq" id="WP_215922847.1">
    <property type="nucleotide sequence ID" value="NZ_JAHKNI010000016.1"/>
</dbReference>
<dbReference type="Proteomes" id="UP000733379">
    <property type="component" value="Unassembled WGS sequence"/>
</dbReference>